<evidence type="ECO:0000259" key="3">
    <source>
        <dbReference type="Pfam" id="PF03364"/>
    </source>
</evidence>
<dbReference type="SUPFAM" id="SSF55961">
    <property type="entry name" value="Bet v1-like"/>
    <property type="match status" value="1"/>
</dbReference>
<accession>A0A1D7R2R3</accession>
<dbReference type="Proteomes" id="UP000540079">
    <property type="component" value="Unassembled WGS sequence"/>
</dbReference>
<dbReference type="InterPro" id="IPR005031">
    <property type="entry name" value="COQ10_START"/>
</dbReference>
<dbReference type="EMBL" id="JANIEN010000005">
    <property type="protein sequence ID" value="MDT3452374.1"/>
    <property type="molecule type" value="Genomic_DNA"/>
</dbReference>
<evidence type="ECO:0000313" key="6">
    <source>
        <dbReference type="Proteomes" id="UP000540079"/>
    </source>
</evidence>
<name>A0A1D7R2R3_PASMD</name>
<dbReference type="KEGG" id="pmul:DR93_1901"/>
<dbReference type="GeneID" id="77207513"/>
<evidence type="ECO:0000256" key="2">
    <source>
        <dbReference type="ARBA" id="ARBA00022649"/>
    </source>
</evidence>
<dbReference type="InterPro" id="IPR023393">
    <property type="entry name" value="START-like_dom_sf"/>
</dbReference>
<comment type="similarity">
    <text evidence="1">Belongs to the ribosome association toxin RatA family.</text>
</comment>
<organism evidence="5 6">
    <name type="scientific">Pasteurella multocida</name>
    <dbReference type="NCBI Taxonomy" id="747"/>
    <lineage>
        <taxon>Bacteria</taxon>
        <taxon>Pseudomonadati</taxon>
        <taxon>Pseudomonadota</taxon>
        <taxon>Gammaproteobacteria</taxon>
        <taxon>Pasteurellales</taxon>
        <taxon>Pasteurellaceae</taxon>
        <taxon>Pasteurella</taxon>
    </lineage>
</organism>
<protein>
    <submittedName>
        <fullName evidence="4">Type II toxin-antitoxin system RatA family toxin</fullName>
    </submittedName>
    <submittedName>
        <fullName evidence="5">Ubiquinone-binding protein</fullName>
    </submittedName>
</protein>
<comment type="caution">
    <text evidence="5">The sequence shown here is derived from an EMBL/GenBank/DDBJ whole genome shotgun (WGS) entry which is preliminary data.</text>
</comment>
<sequence length="146" mass="16789">MPTINQSALVPYSAAQMYQLVNNYERYPEFVPGCVNGRTLTQNGHELTAELVISKAGIRQQFTTRNQMVENRSIKMQLVEGPFRFLQGEWQFDELDECCCKIALKLEFEFSNPLIAMAFGQIFTHLTSKMIDAFKQRAREVYHGAN</sequence>
<dbReference type="Proteomes" id="UP001182304">
    <property type="component" value="Unassembled WGS sequence"/>
</dbReference>
<dbReference type="AlphaFoldDB" id="A0A1D7R2R3"/>
<dbReference type="GO" id="GO:0048039">
    <property type="term" value="F:ubiquinone binding"/>
    <property type="evidence" value="ECO:0007669"/>
    <property type="project" value="InterPro"/>
</dbReference>
<dbReference type="RefSeq" id="WP_005723398.1">
    <property type="nucleotide sequence ID" value="NZ_AP025519.1"/>
</dbReference>
<dbReference type="PANTHER" id="PTHR12901">
    <property type="entry name" value="SPERM PROTEIN HOMOLOG"/>
    <property type="match status" value="1"/>
</dbReference>
<dbReference type="CDD" id="cd07813">
    <property type="entry name" value="COQ10p_like"/>
    <property type="match status" value="1"/>
</dbReference>
<dbReference type="InterPro" id="IPR044996">
    <property type="entry name" value="COQ10-like"/>
</dbReference>
<dbReference type="Gene3D" id="3.30.530.20">
    <property type="match status" value="1"/>
</dbReference>
<dbReference type="SMR" id="A0A1D7R2R3"/>
<dbReference type="GO" id="GO:0045333">
    <property type="term" value="P:cellular respiration"/>
    <property type="evidence" value="ECO:0007669"/>
    <property type="project" value="InterPro"/>
</dbReference>
<gene>
    <name evidence="5" type="ORF">C2800_01440</name>
    <name evidence="4" type="ORF">NQF69_06230</name>
</gene>
<keyword evidence="5" id="KW-0830">Ubiquinone</keyword>
<evidence type="ECO:0000313" key="5">
    <source>
        <dbReference type="EMBL" id="NNI78104.1"/>
    </source>
</evidence>
<dbReference type="PANTHER" id="PTHR12901:SF10">
    <property type="entry name" value="COENZYME Q-BINDING PROTEIN COQ10, MITOCHONDRIAL"/>
    <property type="match status" value="1"/>
</dbReference>
<dbReference type="EMBL" id="PPVL01000001">
    <property type="protein sequence ID" value="NNI78104.1"/>
    <property type="molecule type" value="Genomic_DNA"/>
</dbReference>
<keyword evidence="2" id="KW-1277">Toxin-antitoxin system</keyword>
<evidence type="ECO:0000256" key="1">
    <source>
        <dbReference type="ARBA" id="ARBA00008918"/>
    </source>
</evidence>
<dbReference type="OMA" id="IDGPFKY"/>
<reference evidence="4" key="2">
    <citation type="submission" date="2022-07" db="EMBL/GenBank/DDBJ databases">
        <title>Sequence of Pasteurella multocoda 17BRD-035.</title>
        <authorList>
            <person name="Roy Chowdhury P."/>
            <person name="Alhamami T."/>
            <person name="Trott D.J."/>
            <person name="Djordvevic S.P."/>
        </authorList>
    </citation>
    <scope>NUCLEOTIDE SEQUENCE</scope>
    <source>
        <strain evidence="4">17BRD-035</strain>
    </source>
</reference>
<evidence type="ECO:0000313" key="4">
    <source>
        <dbReference type="EMBL" id="MDT3452374.1"/>
    </source>
</evidence>
<proteinExistence type="inferred from homology"/>
<reference evidence="5 6" key="1">
    <citation type="journal article" date="2018" name="Front. Microbiol.">
        <title>Genetic and Phylogenetic Characteristics of Pasteurella multocida Isolates From Different Host Species.</title>
        <authorList>
            <person name="Peng Z."/>
            <person name="Liang W."/>
            <person name="Wang F."/>
            <person name="Xu Z."/>
            <person name="Xie Z."/>
            <person name="Lian Z."/>
            <person name="Hua L."/>
            <person name="Zhou R."/>
            <person name="Chen H."/>
            <person name="Wu B."/>
        </authorList>
    </citation>
    <scope>NUCLEOTIDE SEQUENCE [LARGE SCALE GENOMIC DNA]</scope>
    <source>
        <strain evidence="5 6">HNA06</strain>
    </source>
</reference>
<feature type="domain" description="Coenzyme Q-binding protein COQ10 START" evidence="3">
    <location>
        <begin position="10"/>
        <end position="135"/>
    </location>
</feature>
<dbReference type="Pfam" id="PF03364">
    <property type="entry name" value="Polyketide_cyc"/>
    <property type="match status" value="1"/>
</dbReference>